<dbReference type="AlphaFoldDB" id="A0AAW3ZRU2"/>
<reference evidence="1 2" key="1">
    <citation type="submission" date="2020-09" db="EMBL/GenBank/DDBJ databases">
        <title>Pseudoxanthomonas sp. CAU 1598 isolated from sand of Yaerae Beach.</title>
        <authorList>
            <person name="Kim W."/>
        </authorList>
    </citation>
    <scope>NUCLEOTIDE SEQUENCE [LARGE SCALE GENOMIC DNA]</scope>
    <source>
        <strain evidence="1 2">CAU 1598</strain>
    </source>
</reference>
<comment type="caution">
    <text evidence="1">The sequence shown here is derived from an EMBL/GenBank/DDBJ whole genome shotgun (WGS) entry which is preliminary data.</text>
</comment>
<organism evidence="1 2">
    <name type="scientific">Pseudomarimonas arenosa</name>
    <dbReference type="NCBI Taxonomy" id="2774145"/>
    <lineage>
        <taxon>Bacteria</taxon>
        <taxon>Pseudomonadati</taxon>
        <taxon>Pseudomonadota</taxon>
        <taxon>Gammaproteobacteria</taxon>
        <taxon>Lysobacterales</taxon>
        <taxon>Lysobacteraceae</taxon>
        <taxon>Pseudomarimonas</taxon>
    </lineage>
</organism>
<dbReference type="Proteomes" id="UP000613768">
    <property type="component" value="Unassembled WGS sequence"/>
</dbReference>
<name>A0AAW3ZRU2_9GAMM</name>
<sequence>MSLNVLGTPLQVCSQSPLTGWFRDGCCRSDPDDRGMHWVCTVMTAEFLAFSRSVGNDLSTPRPEYDFAGLRPGDRWCLCAQRWHEAYLAGFAPQVVLEATHLNTLGVVSLQQLQDCAVIE</sequence>
<evidence type="ECO:0000313" key="1">
    <source>
        <dbReference type="EMBL" id="MBD8527792.1"/>
    </source>
</evidence>
<dbReference type="InterPro" id="IPR018714">
    <property type="entry name" value="DUF2237"/>
</dbReference>
<protein>
    <submittedName>
        <fullName evidence="1">DUF2237 domain-containing protein</fullName>
    </submittedName>
</protein>
<accession>A0AAW3ZRU2</accession>
<gene>
    <name evidence="1" type="ORF">IFO71_18755</name>
</gene>
<dbReference type="RefSeq" id="WP_192031213.1">
    <property type="nucleotide sequence ID" value="NZ_JACYTR010000065.1"/>
</dbReference>
<dbReference type="EMBL" id="JACYTR010000065">
    <property type="protein sequence ID" value="MBD8527792.1"/>
    <property type="molecule type" value="Genomic_DNA"/>
</dbReference>
<proteinExistence type="predicted"/>
<dbReference type="PANTHER" id="PTHR37466">
    <property type="entry name" value="SLR1628 PROTEIN"/>
    <property type="match status" value="1"/>
</dbReference>
<dbReference type="Pfam" id="PF09996">
    <property type="entry name" value="DUF2237"/>
    <property type="match status" value="1"/>
</dbReference>
<dbReference type="Gene3D" id="3.30.56.110">
    <property type="entry name" value="Protein of unknown function DUF2237"/>
    <property type="match status" value="1"/>
</dbReference>
<keyword evidence="2" id="KW-1185">Reference proteome</keyword>
<dbReference type="PANTHER" id="PTHR37466:SF1">
    <property type="entry name" value="SLR1628 PROTEIN"/>
    <property type="match status" value="1"/>
</dbReference>
<evidence type="ECO:0000313" key="2">
    <source>
        <dbReference type="Proteomes" id="UP000613768"/>
    </source>
</evidence>